<dbReference type="InterPro" id="IPR013989">
    <property type="entry name" value="Dev_and_cell_death_domain"/>
</dbReference>
<evidence type="ECO:0000259" key="2">
    <source>
        <dbReference type="PROSITE" id="PS51222"/>
    </source>
</evidence>
<evidence type="ECO:0000313" key="4">
    <source>
        <dbReference type="Proteomes" id="UP000187406"/>
    </source>
</evidence>
<reference evidence="4" key="1">
    <citation type="submission" date="2016-04" db="EMBL/GenBank/DDBJ databases">
        <title>Cephalotus genome sequencing.</title>
        <authorList>
            <person name="Fukushima K."/>
            <person name="Hasebe M."/>
            <person name="Fang X."/>
        </authorList>
    </citation>
    <scope>NUCLEOTIDE SEQUENCE [LARGE SCALE GENOMIC DNA]</scope>
    <source>
        <strain evidence="4">cv. St1</strain>
    </source>
</reference>
<dbReference type="AlphaFoldDB" id="A0A1Q3D2G9"/>
<name>A0A1Q3D2G9_CEPFO</name>
<dbReference type="Proteomes" id="UP000187406">
    <property type="component" value="Unassembled WGS sequence"/>
</dbReference>
<feature type="compositionally biased region" description="Basic residues" evidence="1">
    <location>
        <begin position="513"/>
        <end position="524"/>
    </location>
</feature>
<dbReference type="Pfam" id="PF10539">
    <property type="entry name" value="Dev_Cell_Death"/>
    <property type="match status" value="1"/>
</dbReference>
<dbReference type="PANTHER" id="PTHR46444">
    <property type="entry name" value="DCD (DEVELOPMENT AND CELL DEATH) DOMAIN PROTEIN-RELATED"/>
    <property type="match status" value="1"/>
</dbReference>
<feature type="compositionally biased region" description="Polar residues" evidence="1">
    <location>
        <begin position="493"/>
        <end position="502"/>
    </location>
</feature>
<evidence type="ECO:0000313" key="3">
    <source>
        <dbReference type="EMBL" id="GAV86680.1"/>
    </source>
</evidence>
<feature type="compositionally biased region" description="Basic and acidic residues" evidence="1">
    <location>
        <begin position="153"/>
        <end position="164"/>
    </location>
</feature>
<dbReference type="SMART" id="SM00767">
    <property type="entry name" value="DCD"/>
    <property type="match status" value="1"/>
</dbReference>
<feature type="region of interest" description="Disordered" evidence="1">
    <location>
        <begin position="153"/>
        <end position="175"/>
    </location>
</feature>
<organism evidence="3 4">
    <name type="scientific">Cephalotus follicularis</name>
    <name type="common">Albany pitcher plant</name>
    <dbReference type="NCBI Taxonomy" id="3775"/>
    <lineage>
        <taxon>Eukaryota</taxon>
        <taxon>Viridiplantae</taxon>
        <taxon>Streptophyta</taxon>
        <taxon>Embryophyta</taxon>
        <taxon>Tracheophyta</taxon>
        <taxon>Spermatophyta</taxon>
        <taxon>Magnoliopsida</taxon>
        <taxon>eudicotyledons</taxon>
        <taxon>Gunneridae</taxon>
        <taxon>Pentapetalae</taxon>
        <taxon>rosids</taxon>
        <taxon>fabids</taxon>
        <taxon>Oxalidales</taxon>
        <taxon>Cephalotaceae</taxon>
        <taxon>Cephalotus</taxon>
    </lineage>
</organism>
<comment type="caution">
    <text evidence="3">The sequence shown here is derived from an EMBL/GenBank/DDBJ whole genome shotgun (WGS) entry which is preliminary data.</text>
</comment>
<protein>
    <submittedName>
        <fullName evidence="3">Dev_Cell_Death domain-containing protein</fullName>
    </submittedName>
</protein>
<gene>
    <name evidence="3" type="ORF">CFOL_v3_30107</name>
</gene>
<sequence>MPMRESMRFDEWQNSFPGNVPGFGAIFMSNTATKKECLQRKLFGLQASQAYFVKQVKAGMILFLFDFERRQLHGVYQACSDGAMNIVPNAFLSSGRQFPAQVRRLLSLFSLRKLRNHPHERLLTRTEVAKPTGYSVGEVRKAADGGRLLMTDRVERESNADNRRGSVLPPKYPEDSFGNSGRLTCDGRFSTNTGVGNLHNDNNKFGLFISNEYGGDSLDKTGRVPNDSAGRERNMNFEHRPSISTLNPVYYSGSSRKSSDDVRFATSDRLEFEYNDENGIMPVFSPVRLGSFRPKLSPSDYPCKPILEADSSVQDQHGSYSTSRCLREPWIYDPSRSISYGDTFVTTTLCYDPDVPTMNYRSSPSLGINQRNSVFSRLAMPSEMHEESDTPVGNSEFGMDASVDEIMGLLHKSHYNWVKMRRFKPVIKRYNAAAVPNFRNKKETTFKSPAVTLKDMHMNGGPAGVEIDSKMVEEGTPFVDFKRRSKLRKIHSDTMTSISNENPECDESSPGSQRKKRKLIRPSF</sequence>
<feature type="non-terminal residue" evidence="3">
    <location>
        <position position="524"/>
    </location>
</feature>
<proteinExistence type="predicted"/>
<evidence type="ECO:0000256" key="1">
    <source>
        <dbReference type="SAM" id="MobiDB-lite"/>
    </source>
</evidence>
<feature type="domain" description="DCD" evidence="2">
    <location>
        <begin position="20"/>
        <end position="148"/>
    </location>
</feature>
<dbReference type="EMBL" id="BDDD01004001">
    <property type="protein sequence ID" value="GAV86680.1"/>
    <property type="molecule type" value="Genomic_DNA"/>
</dbReference>
<dbReference type="PANTHER" id="PTHR46444:SF9">
    <property type="entry name" value="DCD (DEVELOPMENT AND CELL DEATH) DOMAIN PROTEIN"/>
    <property type="match status" value="1"/>
</dbReference>
<dbReference type="OrthoDB" id="1928633at2759"/>
<feature type="region of interest" description="Disordered" evidence="1">
    <location>
        <begin position="493"/>
        <end position="524"/>
    </location>
</feature>
<keyword evidence="4" id="KW-1185">Reference proteome</keyword>
<accession>A0A1Q3D2G9</accession>
<dbReference type="PROSITE" id="PS51222">
    <property type="entry name" value="DCD"/>
    <property type="match status" value="1"/>
</dbReference>
<dbReference type="InParanoid" id="A0A1Q3D2G9"/>